<feature type="transmembrane region" description="Helical" evidence="9">
    <location>
        <begin position="39"/>
        <end position="57"/>
    </location>
</feature>
<feature type="transmembrane region" description="Helical" evidence="9">
    <location>
        <begin position="257"/>
        <end position="276"/>
    </location>
</feature>
<feature type="signal peptide" evidence="10">
    <location>
        <begin position="1"/>
        <end position="23"/>
    </location>
</feature>
<dbReference type="GO" id="GO:0005886">
    <property type="term" value="C:plasma membrane"/>
    <property type="evidence" value="ECO:0007669"/>
    <property type="project" value="TreeGrafter"/>
</dbReference>
<dbReference type="Proteomes" id="UP000091967">
    <property type="component" value="Unassembled WGS sequence"/>
</dbReference>
<keyword evidence="5 8" id="KW-0406">Ion transport</keyword>
<dbReference type="GO" id="GO:0015271">
    <property type="term" value="F:outward rectifier potassium channel activity"/>
    <property type="evidence" value="ECO:0007669"/>
    <property type="project" value="TreeGrafter"/>
</dbReference>
<feature type="transmembrane region" description="Helical" evidence="9">
    <location>
        <begin position="195"/>
        <end position="216"/>
    </location>
</feature>
<keyword evidence="6 9" id="KW-0472">Membrane</keyword>
<evidence type="ECO:0000313" key="12">
    <source>
        <dbReference type="EMBL" id="OBS29602.1"/>
    </source>
</evidence>
<evidence type="ECO:0000256" key="3">
    <source>
        <dbReference type="ARBA" id="ARBA00022692"/>
    </source>
</evidence>
<comment type="subcellular location">
    <subcellularLocation>
        <location evidence="1">Membrane</location>
        <topology evidence="1">Multi-pass membrane protein</topology>
    </subcellularLocation>
</comment>
<dbReference type="STRING" id="36050.A0A1B8BA63"/>
<evidence type="ECO:0000256" key="10">
    <source>
        <dbReference type="SAM" id="SignalP"/>
    </source>
</evidence>
<dbReference type="Pfam" id="PF07885">
    <property type="entry name" value="Ion_trans_2"/>
    <property type="match status" value="2"/>
</dbReference>
<keyword evidence="3 8" id="KW-0812">Transmembrane</keyword>
<evidence type="ECO:0000256" key="7">
    <source>
        <dbReference type="ARBA" id="ARBA00023303"/>
    </source>
</evidence>
<evidence type="ECO:0000256" key="1">
    <source>
        <dbReference type="ARBA" id="ARBA00004141"/>
    </source>
</evidence>
<dbReference type="OMA" id="NENGHER"/>
<feature type="domain" description="Potassium channel" evidence="11">
    <location>
        <begin position="205"/>
        <end position="280"/>
    </location>
</feature>
<dbReference type="PRINTS" id="PR01333">
    <property type="entry name" value="2POREKCHANEL"/>
</dbReference>
<keyword evidence="2 8" id="KW-0813">Transport</keyword>
<evidence type="ECO:0000313" key="13">
    <source>
        <dbReference type="Proteomes" id="UP000091967"/>
    </source>
</evidence>
<accession>A0A1B8BA63</accession>
<dbReference type="InterPro" id="IPR003280">
    <property type="entry name" value="2pore_dom_K_chnl"/>
</dbReference>
<evidence type="ECO:0000256" key="6">
    <source>
        <dbReference type="ARBA" id="ARBA00023136"/>
    </source>
</evidence>
<keyword evidence="4 9" id="KW-1133">Transmembrane helix</keyword>
<keyword evidence="7 8" id="KW-0407">Ion channel</keyword>
<proteinExistence type="inferred from homology"/>
<organism evidence="12 13">
    <name type="scientific">Fusarium poae</name>
    <dbReference type="NCBI Taxonomy" id="36050"/>
    <lineage>
        <taxon>Eukaryota</taxon>
        <taxon>Fungi</taxon>
        <taxon>Dikarya</taxon>
        <taxon>Ascomycota</taxon>
        <taxon>Pezizomycotina</taxon>
        <taxon>Sordariomycetes</taxon>
        <taxon>Hypocreomycetidae</taxon>
        <taxon>Hypocreales</taxon>
        <taxon>Nectriaceae</taxon>
        <taxon>Fusarium</taxon>
    </lineage>
</organism>
<reference evidence="12 13" key="1">
    <citation type="submission" date="2016-06" db="EMBL/GenBank/DDBJ databases">
        <title>Living apart together: crosstalk between the core and supernumerary genomes in a fungal plant pathogen.</title>
        <authorList>
            <person name="Vanheule A."/>
            <person name="Audenaert K."/>
            <person name="Warris S."/>
            <person name="Van De Geest H."/>
            <person name="Schijlen E."/>
            <person name="Hofte M."/>
            <person name="De Saeger S."/>
            <person name="Haesaert G."/>
            <person name="Waalwijk C."/>
            <person name="Van Der Lee T."/>
        </authorList>
    </citation>
    <scope>NUCLEOTIDE SEQUENCE [LARGE SCALE GENOMIC DNA]</scope>
    <source>
        <strain evidence="12 13">2516</strain>
    </source>
</reference>
<keyword evidence="13" id="KW-1185">Reference proteome</keyword>
<dbReference type="SUPFAM" id="SSF81324">
    <property type="entry name" value="Voltage-gated potassium channels"/>
    <property type="match status" value="2"/>
</dbReference>
<evidence type="ECO:0000256" key="5">
    <source>
        <dbReference type="ARBA" id="ARBA00023065"/>
    </source>
</evidence>
<evidence type="ECO:0000259" key="11">
    <source>
        <dbReference type="Pfam" id="PF07885"/>
    </source>
</evidence>
<feature type="transmembrane region" description="Helical" evidence="9">
    <location>
        <begin position="69"/>
        <end position="87"/>
    </location>
</feature>
<name>A0A1B8BA63_FUSPO</name>
<evidence type="ECO:0000256" key="8">
    <source>
        <dbReference type="RuleBase" id="RU003857"/>
    </source>
</evidence>
<comment type="caution">
    <text evidence="12">The sequence shown here is derived from an EMBL/GenBank/DDBJ whole genome shotgun (WGS) entry which is preliminary data.</text>
</comment>
<dbReference type="AlphaFoldDB" id="A0A1B8BA63"/>
<feature type="transmembrane region" description="Helical" evidence="9">
    <location>
        <begin position="93"/>
        <end position="113"/>
    </location>
</feature>
<dbReference type="PANTHER" id="PTHR11003:SF342">
    <property type="entry name" value="OUTWARD-RECTIFIER POTASSIUM CHANNEL TOK1"/>
    <property type="match status" value="1"/>
</dbReference>
<evidence type="ECO:0000256" key="9">
    <source>
        <dbReference type="SAM" id="Phobius"/>
    </source>
</evidence>
<comment type="similarity">
    <text evidence="8">Belongs to the two pore domain potassium channel (TC 1.A.1.8) family.</text>
</comment>
<dbReference type="Gene3D" id="1.10.287.70">
    <property type="match status" value="2"/>
</dbReference>
<feature type="domain" description="Potassium channel" evidence="11">
    <location>
        <begin position="45"/>
        <end position="118"/>
    </location>
</feature>
<dbReference type="InterPro" id="IPR013099">
    <property type="entry name" value="K_chnl_dom"/>
</dbReference>
<evidence type="ECO:0000256" key="2">
    <source>
        <dbReference type="ARBA" id="ARBA00022448"/>
    </source>
</evidence>
<sequence>MWAAILFFIDASLLSVTFWGACAGHYPKDLLLTTSQRTLMLQSILLLVYCLLGAYMFSEIEKWQYLDAVYWAVVTLFTVGFGDFYPATDLGRALLIPFALAGIISLGLVISSVRNLIVENGSRCVTVRIGHKKRDKIIRKTVLRGDNDALEPIEEKPQVSPATTFGPQKSEFERRKAEFYLMREIQAKSATRRKWVAMSISTFSWLVLWLLGALVFHKAEYAYQGWSYFDAVYFCFEAWTTLGYGDLSPVSNAGRSFYVFWSLLALPTMTVLISNASSTVVRVIRDVIIFVGDVTILPNGRGLIRNAKSLLNKISLNKVFPGQDLDSSMSITEPTNIERRSAGATAESHGARFYRDTRSFGSGTLASAMRCLQNTDVRSISTPELHNFNSSSTSASLQLLLLSEIRTVTSHLKESEPHHYSYDQWVWYLKLIGEDEHNPQTHCRVELEIAQETSHGDGSDGGQKWSWIGNRSPLLSTQQESEWILHRLMDRLQDSLLNVRT</sequence>
<feature type="chain" id="PRO_5008603713" description="Potassium channel domain-containing protein" evidence="10">
    <location>
        <begin position="24"/>
        <end position="501"/>
    </location>
</feature>
<dbReference type="GO" id="GO:0030322">
    <property type="term" value="P:stabilization of membrane potential"/>
    <property type="evidence" value="ECO:0007669"/>
    <property type="project" value="TreeGrafter"/>
</dbReference>
<protein>
    <recommendedName>
        <fullName evidence="11">Potassium channel domain-containing protein</fullName>
    </recommendedName>
</protein>
<gene>
    <name evidence="12" type="ORF">FPOA_03538</name>
</gene>
<evidence type="ECO:0000256" key="4">
    <source>
        <dbReference type="ARBA" id="ARBA00022989"/>
    </source>
</evidence>
<dbReference type="EMBL" id="LYXU01000001">
    <property type="protein sequence ID" value="OBS29602.1"/>
    <property type="molecule type" value="Genomic_DNA"/>
</dbReference>
<keyword evidence="10" id="KW-0732">Signal</keyword>
<dbReference type="PANTHER" id="PTHR11003">
    <property type="entry name" value="POTASSIUM CHANNEL, SUBFAMILY K"/>
    <property type="match status" value="1"/>
</dbReference>
<dbReference type="GO" id="GO:0022841">
    <property type="term" value="F:potassium ion leak channel activity"/>
    <property type="evidence" value="ECO:0007669"/>
    <property type="project" value="TreeGrafter"/>
</dbReference>